<evidence type="ECO:0008006" key="5">
    <source>
        <dbReference type="Google" id="ProtNLM"/>
    </source>
</evidence>
<evidence type="ECO:0000256" key="1">
    <source>
        <dbReference type="SAM" id="MobiDB-lite"/>
    </source>
</evidence>
<dbReference type="EMBL" id="CP045644">
    <property type="protein sequence ID" value="QFZ84639.1"/>
    <property type="molecule type" value="Genomic_DNA"/>
</dbReference>
<dbReference type="PROSITE" id="PS51257">
    <property type="entry name" value="PROKAR_LIPOPROTEIN"/>
    <property type="match status" value="1"/>
</dbReference>
<keyword evidence="2" id="KW-0732">Signal</keyword>
<gene>
    <name evidence="3" type="ORF">GFK26_18605</name>
</gene>
<evidence type="ECO:0000313" key="4">
    <source>
        <dbReference type="Proteomes" id="UP000326780"/>
    </source>
</evidence>
<evidence type="ECO:0000256" key="2">
    <source>
        <dbReference type="SAM" id="SignalP"/>
    </source>
</evidence>
<feature type="signal peptide" evidence="2">
    <location>
        <begin position="1"/>
        <end position="15"/>
    </location>
</feature>
<feature type="chain" id="PRO_5024958114" description="Lipoprotein" evidence="2">
    <location>
        <begin position="16"/>
        <end position="67"/>
    </location>
</feature>
<dbReference type="Proteomes" id="UP000326780">
    <property type="component" value="Chromosome"/>
</dbReference>
<protein>
    <recommendedName>
        <fullName evidence="5">Lipoprotein</fullName>
    </recommendedName>
</protein>
<reference evidence="3 4" key="1">
    <citation type="submission" date="2019-10" db="EMBL/GenBank/DDBJ databases">
        <title>Complete genome sequence of Variovorax paradoxus 5C-2.</title>
        <authorList>
            <person name="Gogoleva N.E."/>
            <person name="Balkin A.S."/>
        </authorList>
    </citation>
    <scope>NUCLEOTIDE SEQUENCE [LARGE SCALE GENOMIC DNA]</scope>
    <source>
        <strain evidence="3 4">5C-2</strain>
    </source>
</reference>
<sequence>MKIAAVLITLSFAIAGCTVSPQTPKPIWEVMKDEEAARARTLGSDSFRPQDNLFPPPQPVWRGSRPN</sequence>
<dbReference type="RefSeq" id="WP_153283261.1">
    <property type="nucleotide sequence ID" value="NZ_CP045644.1"/>
</dbReference>
<evidence type="ECO:0000313" key="3">
    <source>
        <dbReference type="EMBL" id="QFZ84639.1"/>
    </source>
</evidence>
<proteinExistence type="predicted"/>
<name>A0A5Q0M573_VARPD</name>
<feature type="region of interest" description="Disordered" evidence="1">
    <location>
        <begin position="39"/>
        <end position="67"/>
    </location>
</feature>
<organism evidence="3 4">
    <name type="scientific">Variovorax paradoxus</name>
    <dbReference type="NCBI Taxonomy" id="34073"/>
    <lineage>
        <taxon>Bacteria</taxon>
        <taxon>Pseudomonadati</taxon>
        <taxon>Pseudomonadota</taxon>
        <taxon>Betaproteobacteria</taxon>
        <taxon>Burkholderiales</taxon>
        <taxon>Comamonadaceae</taxon>
        <taxon>Variovorax</taxon>
    </lineage>
</organism>
<dbReference type="AlphaFoldDB" id="A0A5Q0M573"/>
<accession>A0A5Q0M573</accession>